<feature type="signal peptide" evidence="2">
    <location>
        <begin position="1"/>
        <end position="28"/>
    </location>
</feature>
<evidence type="ECO:0000256" key="1">
    <source>
        <dbReference type="SAM" id="Coils"/>
    </source>
</evidence>
<feature type="chain" id="PRO_5041435184" evidence="2">
    <location>
        <begin position="29"/>
        <end position="271"/>
    </location>
</feature>
<protein>
    <submittedName>
        <fullName evidence="3">DUF3450 domain-containing protein</fullName>
    </submittedName>
</protein>
<feature type="coiled-coil region" evidence="1">
    <location>
        <begin position="65"/>
        <end position="99"/>
    </location>
</feature>
<dbReference type="Proteomes" id="UP001165678">
    <property type="component" value="Unassembled WGS sequence"/>
</dbReference>
<evidence type="ECO:0000256" key="2">
    <source>
        <dbReference type="SAM" id="SignalP"/>
    </source>
</evidence>
<keyword evidence="1" id="KW-0175">Coiled coil</keyword>
<proteinExistence type="predicted"/>
<dbReference type="Pfam" id="PF11932">
    <property type="entry name" value="DUF3450"/>
    <property type="match status" value="1"/>
</dbReference>
<dbReference type="EMBL" id="JAPIVE010000001">
    <property type="protein sequence ID" value="MCX2523653.1"/>
    <property type="molecule type" value="Genomic_DNA"/>
</dbReference>
<reference evidence="3" key="1">
    <citation type="submission" date="2022-11" db="EMBL/GenBank/DDBJ databases">
        <title>Larsenimonas rhizosphaerae sp. nov., isolated from a tidal mudflat.</title>
        <authorList>
            <person name="Lee S.D."/>
            <person name="Kim I.S."/>
        </authorList>
    </citation>
    <scope>NUCLEOTIDE SEQUENCE</scope>
    <source>
        <strain evidence="3">GH2-1</strain>
    </source>
</reference>
<gene>
    <name evidence="3" type="ORF">OQ287_05330</name>
</gene>
<evidence type="ECO:0000313" key="3">
    <source>
        <dbReference type="EMBL" id="MCX2523653.1"/>
    </source>
</evidence>
<dbReference type="RefSeq" id="WP_250937408.1">
    <property type="nucleotide sequence ID" value="NZ_JAMLJK010000001.1"/>
</dbReference>
<name>A0AA41ZGV6_9GAMM</name>
<organism evidence="3 4">
    <name type="scientific">Larsenimonas rhizosphaerae</name>
    <dbReference type="NCBI Taxonomy" id="2944682"/>
    <lineage>
        <taxon>Bacteria</taxon>
        <taxon>Pseudomonadati</taxon>
        <taxon>Pseudomonadota</taxon>
        <taxon>Gammaproteobacteria</taxon>
        <taxon>Oceanospirillales</taxon>
        <taxon>Halomonadaceae</taxon>
        <taxon>Larsenimonas</taxon>
    </lineage>
</organism>
<dbReference type="AlphaFoldDB" id="A0AA41ZGV6"/>
<evidence type="ECO:0000313" key="4">
    <source>
        <dbReference type="Proteomes" id="UP001165678"/>
    </source>
</evidence>
<keyword evidence="2" id="KW-0732">Signal</keyword>
<sequence length="271" mass="29427">MKGRVFNGQMLALVGALGLATLSMPAVGAPTTLRDATSAHQAEQQRLQHAIDTADDSTRALLVSLRDAEQSIHRLDSYNASLEAQVEDQSRRIARQKAELAQAGDIREALPGELASLTHRLRAMVAADLPFRHDERLARLDSLDSMLGSASMSDGQKLKRILSVWRSEIDYGSTLDSWRGKLDGADKTERQVQFVRLGRVGYYYLSLDGDEGGVWQGKGWQPLDHEALSSLRHAVRMAHDQQAPELLTLPLSLPVSASTASTDTSSSGGGA</sequence>
<accession>A0AA41ZGV6</accession>
<comment type="caution">
    <text evidence="3">The sequence shown here is derived from an EMBL/GenBank/DDBJ whole genome shotgun (WGS) entry which is preliminary data.</text>
</comment>
<keyword evidence="4" id="KW-1185">Reference proteome</keyword>
<dbReference type="InterPro" id="IPR016866">
    <property type="entry name" value="UCP028069"/>
</dbReference>